<dbReference type="EMBL" id="LAZR01012347">
    <property type="protein sequence ID" value="KKM27307.1"/>
    <property type="molecule type" value="Genomic_DNA"/>
</dbReference>
<gene>
    <name evidence="2" type="ORF">LCGC14_1576060</name>
</gene>
<evidence type="ECO:0000256" key="1">
    <source>
        <dbReference type="SAM" id="MobiDB-lite"/>
    </source>
</evidence>
<feature type="region of interest" description="Disordered" evidence="1">
    <location>
        <begin position="50"/>
        <end position="83"/>
    </location>
</feature>
<sequence length="160" mass="18034">MGLELVGDEELLAAFRELDFKTQHRRLHSVLSHVGNIPAKAMRQAIPVRKEKLSPPSSASRARRSARGGLNKFHPPGLGRRSIMKKRGRSKGVATLFVGPRTGTGSYKTDAFYLRIWDLYNPGGRKIINAAEWALQPTQQAIYNSMRTIIQRAWNKKVKK</sequence>
<organism evidence="2">
    <name type="scientific">marine sediment metagenome</name>
    <dbReference type="NCBI Taxonomy" id="412755"/>
    <lineage>
        <taxon>unclassified sequences</taxon>
        <taxon>metagenomes</taxon>
        <taxon>ecological metagenomes</taxon>
    </lineage>
</organism>
<reference evidence="2" key="1">
    <citation type="journal article" date="2015" name="Nature">
        <title>Complex archaea that bridge the gap between prokaryotes and eukaryotes.</title>
        <authorList>
            <person name="Spang A."/>
            <person name="Saw J.H."/>
            <person name="Jorgensen S.L."/>
            <person name="Zaremba-Niedzwiedzka K."/>
            <person name="Martijn J."/>
            <person name="Lind A.E."/>
            <person name="van Eijk R."/>
            <person name="Schleper C."/>
            <person name="Guy L."/>
            <person name="Ettema T.J."/>
        </authorList>
    </citation>
    <scope>NUCLEOTIDE SEQUENCE</scope>
</reference>
<comment type="caution">
    <text evidence="2">The sequence shown here is derived from an EMBL/GenBank/DDBJ whole genome shotgun (WGS) entry which is preliminary data.</text>
</comment>
<dbReference type="AlphaFoldDB" id="A0A0F9IID5"/>
<accession>A0A0F9IID5</accession>
<proteinExistence type="predicted"/>
<evidence type="ECO:0000313" key="2">
    <source>
        <dbReference type="EMBL" id="KKM27307.1"/>
    </source>
</evidence>
<name>A0A0F9IID5_9ZZZZ</name>
<protein>
    <submittedName>
        <fullName evidence="2">Uncharacterized protein</fullName>
    </submittedName>
</protein>